<feature type="transmembrane region" description="Helical" evidence="1">
    <location>
        <begin position="130"/>
        <end position="148"/>
    </location>
</feature>
<feature type="transmembrane region" description="Helical" evidence="1">
    <location>
        <begin position="186"/>
        <end position="208"/>
    </location>
</feature>
<comment type="caution">
    <text evidence="2">The sequence shown here is derived from an EMBL/GenBank/DDBJ whole genome shotgun (WGS) entry which is preliminary data.</text>
</comment>
<feature type="transmembrane region" description="Helical" evidence="1">
    <location>
        <begin position="101"/>
        <end position="118"/>
    </location>
</feature>
<dbReference type="EMBL" id="JANGAC010000004">
    <property type="protein sequence ID" value="MCQ4922811.1"/>
    <property type="molecule type" value="Genomic_DNA"/>
</dbReference>
<feature type="transmembrane region" description="Helical" evidence="1">
    <location>
        <begin position="250"/>
        <end position="267"/>
    </location>
</feature>
<reference evidence="2 3" key="1">
    <citation type="submission" date="2022-06" db="EMBL/GenBank/DDBJ databases">
        <title>Isolation of gut microbiota from human fecal samples.</title>
        <authorList>
            <person name="Pamer E.G."/>
            <person name="Barat B."/>
            <person name="Waligurski E."/>
            <person name="Medina S."/>
            <person name="Paddock L."/>
            <person name="Mostad J."/>
        </authorList>
    </citation>
    <scope>NUCLEOTIDE SEQUENCE [LARGE SCALE GENOMIC DNA]</scope>
    <source>
        <strain evidence="2 3">DFI.7.95</strain>
    </source>
</reference>
<feature type="transmembrane region" description="Helical" evidence="1">
    <location>
        <begin position="220"/>
        <end position="243"/>
    </location>
</feature>
<gene>
    <name evidence="2" type="ORF">NE686_06935</name>
</gene>
<keyword evidence="1" id="KW-0812">Transmembrane</keyword>
<organism evidence="2 3">
    <name type="scientific">Tissierella carlieri</name>
    <dbReference type="NCBI Taxonomy" id="689904"/>
    <lineage>
        <taxon>Bacteria</taxon>
        <taxon>Bacillati</taxon>
        <taxon>Bacillota</taxon>
        <taxon>Tissierellia</taxon>
        <taxon>Tissierellales</taxon>
        <taxon>Tissierellaceae</taxon>
        <taxon>Tissierella</taxon>
    </lineage>
</organism>
<name>A0ABT1S8L5_9FIRM</name>
<dbReference type="Proteomes" id="UP001524478">
    <property type="component" value="Unassembled WGS sequence"/>
</dbReference>
<sequence length="551" mass="65153">MKKSVLKFFGTYIDKKVVLTSYIFIQMLLHFLAFKVLNRREYNIIEYLTIFSALVHSFIVYVVLLLNDKSKLMIYYYSISATMLNFFLIIDIGYLKYSDIRYIYAQSIVMFIILDITLKISTQNISRKLFYKYIVVALWAVGIMFGIFKIEIYMLVYQITFIIIIIYPSIFLVLNYKKLRNYGRHLLPIISLFAIVNIIYFILTFVIFQEYSGMHNYDLYIYLNLIEMFLSYLVLSAIGFWKLVKNKKSTINRSIIINCIFIIGYLYCIKDNKENLKLIIFSLLSFFTILKQSQLLNHYIKLKDNRINHKQNGLVSPSIFKEILETSISDFRKEEIYKEQVADFLHDEILQDAIYIKKELRDNYEISINDKIFEIVDNMINTTRGQISLHRPYINYNISLVENYYNLIQSLKKRFGNDNILVDFICDDKLFLSSPYDLVIYRMIHELITNIFKHSKGYFSSIELKIQDKIISLTVTNYGDYLSNENSNNTDSRGLKIIKREVDRFGGTLDINSSIDTDMLMNTDIFNNSIVNISIKIPIKGEITYEHFINR</sequence>
<evidence type="ECO:0000313" key="2">
    <source>
        <dbReference type="EMBL" id="MCQ4922811.1"/>
    </source>
</evidence>
<evidence type="ECO:0000313" key="3">
    <source>
        <dbReference type="Proteomes" id="UP001524478"/>
    </source>
</evidence>
<keyword evidence="1" id="KW-0472">Membrane</keyword>
<feature type="transmembrane region" description="Helical" evidence="1">
    <location>
        <begin position="154"/>
        <end position="174"/>
    </location>
</feature>
<feature type="transmembrane region" description="Helical" evidence="1">
    <location>
        <begin position="44"/>
        <end position="67"/>
    </location>
</feature>
<keyword evidence="3" id="KW-1185">Reference proteome</keyword>
<dbReference type="RefSeq" id="WP_216559020.1">
    <property type="nucleotide sequence ID" value="NZ_JAHLOH010000033.1"/>
</dbReference>
<accession>A0ABT1S8L5</accession>
<feature type="transmembrane region" description="Helical" evidence="1">
    <location>
        <begin position="21"/>
        <end position="38"/>
    </location>
</feature>
<feature type="transmembrane region" description="Helical" evidence="1">
    <location>
        <begin position="279"/>
        <end position="300"/>
    </location>
</feature>
<keyword evidence="1" id="KW-1133">Transmembrane helix</keyword>
<protein>
    <submittedName>
        <fullName evidence="2">Uncharacterized protein</fullName>
    </submittedName>
</protein>
<evidence type="ECO:0000256" key="1">
    <source>
        <dbReference type="SAM" id="Phobius"/>
    </source>
</evidence>
<proteinExistence type="predicted"/>
<feature type="transmembrane region" description="Helical" evidence="1">
    <location>
        <begin position="74"/>
        <end position="95"/>
    </location>
</feature>